<keyword evidence="1 6" id="KW-0813">Transport</keyword>
<dbReference type="PANTHER" id="PTHR23249:SF16">
    <property type="entry name" value="TRAFFICKING PROTEIN PARTICLE COMPLEX SUBUNIT 1"/>
    <property type="match status" value="1"/>
</dbReference>
<protein>
    <recommendedName>
        <fullName evidence="6">Trafficking protein particle complex subunit</fullName>
    </recommendedName>
</protein>
<dbReference type="GO" id="GO:0005794">
    <property type="term" value="C:Golgi apparatus"/>
    <property type="evidence" value="ECO:0007669"/>
    <property type="project" value="UniProtKB-SubCell"/>
</dbReference>
<comment type="subunit">
    <text evidence="6">Part of the multisubunit transport protein particle (TRAPP) complex.</text>
</comment>
<evidence type="ECO:0000313" key="8">
    <source>
        <dbReference type="EMBL" id="KDQ21198.1"/>
    </source>
</evidence>
<proteinExistence type="inferred from homology"/>
<dbReference type="AlphaFoldDB" id="A0A067MZM0"/>
<evidence type="ECO:0000313" key="9">
    <source>
        <dbReference type="Proteomes" id="UP000027195"/>
    </source>
</evidence>
<dbReference type="Proteomes" id="UP000027195">
    <property type="component" value="Unassembled WGS sequence"/>
</dbReference>
<dbReference type="HOGENOM" id="CLU_053380_4_2_1"/>
<dbReference type="GO" id="GO:0006888">
    <property type="term" value="P:endoplasmic reticulum to Golgi vesicle-mediated transport"/>
    <property type="evidence" value="ECO:0007669"/>
    <property type="project" value="UniProtKB-UniRule"/>
</dbReference>
<sequence length="254" mass="28223">MIAKACEDQGLLDAAACDDHLQPLRLRQVNAPPFFSSFLRAQHPSSFPARHCACVYYHDWHRSKRPKPALQGNILPGVSRSVSPQPPQQQPPSDLPSVYNSPRNTLASTTGVVVATNDPALRATTGAVPAPAPHPQSSTGLAFDEEAKLVYGVILSLRNMVKKLSGRDENFVNYRTSTYKLHLFETMTGYKFVMLTDPSADSARFALRQLYAGPFIEHVVRNPLVSMNSREHGIDNEQFRNATDRFIHSLPIFI</sequence>
<dbReference type="InParanoid" id="A0A067MZM0"/>
<gene>
    <name evidence="8" type="ORF">BOTBODRAFT_25623</name>
</gene>
<dbReference type="Gene3D" id="3.30.450.70">
    <property type="match status" value="1"/>
</dbReference>
<dbReference type="CDD" id="cd14855">
    <property type="entry name" value="TRAPPC1_MUM2"/>
    <property type="match status" value="1"/>
</dbReference>
<comment type="similarity">
    <text evidence="5">Belongs to the TRAPP small subunits family. BET5 subfamily.</text>
</comment>
<dbReference type="EMBL" id="KL198016">
    <property type="protein sequence ID" value="KDQ21198.1"/>
    <property type="molecule type" value="Genomic_DNA"/>
</dbReference>
<dbReference type="GO" id="GO:0005783">
    <property type="term" value="C:endoplasmic reticulum"/>
    <property type="evidence" value="ECO:0007669"/>
    <property type="project" value="UniProtKB-SubCell"/>
</dbReference>
<dbReference type="OrthoDB" id="3364529at2759"/>
<evidence type="ECO:0000256" key="4">
    <source>
        <dbReference type="ARBA" id="ARBA00023034"/>
    </source>
</evidence>
<comment type="subcellular location">
    <subcellularLocation>
        <location evidence="6">Endoplasmic reticulum</location>
    </subcellularLocation>
    <subcellularLocation>
        <location evidence="6">Golgi apparatus</location>
        <location evidence="6">cis-Golgi network</location>
    </subcellularLocation>
</comment>
<dbReference type="SMART" id="SM01399">
    <property type="entry name" value="Sybindin"/>
    <property type="match status" value="1"/>
</dbReference>
<organism evidence="8 9">
    <name type="scientific">Botryobasidium botryosum (strain FD-172 SS1)</name>
    <dbReference type="NCBI Taxonomy" id="930990"/>
    <lineage>
        <taxon>Eukaryota</taxon>
        <taxon>Fungi</taxon>
        <taxon>Dikarya</taxon>
        <taxon>Basidiomycota</taxon>
        <taxon>Agaricomycotina</taxon>
        <taxon>Agaricomycetes</taxon>
        <taxon>Cantharellales</taxon>
        <taxon>Botryobasidiaceae</taxon>
        <taxon>Botryobasidium</taxon>
    </lineage>
</organism>
<dbReference type="InterPro" id="IPR011012">
    <property type="entry name" value="Longin-like_dom_sf"/>
</dbReference>
<evidence type="ECO:0000256" key="2">
    <source>
        <dbReference type="ARBA" id="ARBA00022824"/>
    </source>
</evidence>
<evidence type="ECO:0000256" key="7">
    <source>
        <dbReference type="SAM" id="MobiDB-lite"/>
    </source>
</evidence>
<evidence type="ECO:0000256" key="5">
    <source>
        <dbReference type="ARBA" id="ARBA00038167"/>
    </source>
</evidence>
<evidence type="ECO:0000256" key="1">
    <source>
        <dbReference type="ARBA" id="ARBA00022448"/>
    </source>
</evidence>
<evidence type="ECO:0000256" key="3">
    <source>
        <dbReference type="ARBA" id="ARBA00022892"/>
    </source>
</evidence>
<accession>A0A067MZM0</accession>
<keyword evidence="3 6" id="KW-0931">ER-Golgi transport</keyword>
<feature type="region of interest" description="Disordered" evidence="7">
    <location>
        <begin position="68"/>
        <end position="102"/>
    </location>
</feature>
<dbReference type="SUPFAM" id="SSF64356">
    <property type="entry name" value="SNARE-like"/>
    <property type="match status" value="1"/>
</dbReference>
<feature type="compositionally biased region" description="Pro residues" evidence="7">
    <location>
        <begin position="84"/>
        <end position="94"/>
    </location>
</feature>
<keyword evidence="2 6" id="KW-0256">Endoplasmic reticulum</keyword>
<reference evidence="9" key="1">
    <citation type="journal article" date="2014" name="Proc. Natl. Acad. Sci. U.S.A.">
        <title>Extensive sampling of basidiomycete genomes demonstrates inadequacy of the white-rot/brown-rot paradigm for wood decay fungi.</title>
        <authorList>
            <person name="Riley R."/>
            <person name="Salamov A.A."/>
            <person name="Brown D.W."/>
            <person name="Nagy L.G."/>
            <person name="Floudas D."/>
            <person name="Held B.W."/>
            <person name="Levasseur A."/>
            <person name="Lombard V."/>
            <person name="Morin E."/>
            <person name="Otillar R."/>
            <person name="Lindquist E.A."/>
            <person name="Sun H."/>
            <person name="LaButti K.M."/>
            <person name="Schmutz J."/>
            <person name="Jabbour D."/>
            <person name="Luo H."/>
            <person name="Baker S.E."/>
            <person name="Pisabarro A.G."/>
            <person name="Walton J.D."/>
            <person name="Blanchette R.A."/>
            <person name="Henrissat B."/>
            <person name="Martin F."/>
            <person name="Cullen D."/>
            <person name="Hibbett D.S."/>
            <person name="Grigoriev I.V."/>
        </authorList>
    </citation>
    <scope>NUCLEOTIDE SEQUENCE [LARGE SCALE GENOMIC DNA]</scope>
    <source>
        <strain evidence="9">FD-172 SS1</strain>
    </source>
</reference>
<dbReference type="PANTHER" id="PTHR23249">
    <property type="entry name" value="TRAFFICKING PROTEIN PARTICLE COMPLEX SUBUNIT"/>
    <property type="match status" value="1"/>
</dbReference>
<name>A0A067MZM0_BOTB1</name>
<dbReference type="InterPro" id="IPR007233">
    <property type="entry name" value="TRAPPC"/>
</dbReference>
<dbReference type="GO" id="GO:0030008">
    <property type="term" value="C:TRAPP complex"/>
    <property type="evidence" value="ECO:0007669"/>
    <property type="project" value="UniProtKB-UniRule"/>
</dbReference>
<keyword evidence="9" id="KW-1185">Reference proteome</keyword>
<keyword evidence="4 6" id="KW-0333">Golgi apparatus</keyword>
<dbReference type="Pfam" id="PF04099">
    <property type="entry name" value="Sybindin"/>
    <property type="match status" value="1"/>
</dbReference>
<dbReference type="STRING" id="930990.A0A067MZM0"/>
<evidence type="ECO:0000256" key="6">
    <source>
        <dbReference type="RuleBase" id="RU366065"/>
    </source>
</evidence>